<proteinExistence type="predicted"/>
<feature type="compositionally biased region" description="Acidic residues" evidence="1">
    <location>
        <begin position="446"/>
        <end position="466"/>
    </location>
</feature>
<feature type="domain" description="G" evidence="2">
    <location>
        <begin position="25"/>
        <end position="122"/>
    </location>
</feature>
<comment type="caution">
    <text evidence="3">The sequence shown here is derived from an EMBL/GenBank/DDBJ whole genome shotgun (WGS) entry which is preliminary data.</text>
</comment>
<accession>A0A9W9T6G8</accession>
<dbReference type="EMBL" id="JAPQKP010000001">
    <property type="protein sequence ID" value="KAJ5211292.1"/>
    <property type="molecule type" value="Genomic_DNA"/>
</dbReference>
<dbReference type="Pfam" id="PF01926">
    <property type="entry name" value="MMR_HSR1"/>
    <property type="match status" value="1"/>
</dbReference>
<dbReference type="OrthoDB" id="8954335at2759"/>
<dbReference type="CDD" id="cd00882">
    <property type="entry name" value="Ras_like_GTPase"/>
    <property type="match status" value="1"/>
</dbReference>
<protein>
    <recommendedName>
        <fullName evidence="2">G domain-containing protein</fullName>
    </recommendedName>
</protein>
<dbReference type="GO" id="GO:0005525">
    <property type="term" value="F:GTP binding"/>
    <property type="evidence" value="ECO:0007669"/>
    <property type="project" value="InterPro"/>
</dbReference>
<organism evidence="3 4">
    <name type="scientific">Penicillium cf. griseofulvum</name>
    <dbReference type="NCBI Taxonomy" id="2972120"/>
    <lineage>
        <taxon>Eukaryota</taxon>
        <taxon>Fungi</taxon>
        <taxon>Dikarya</taxon>
        <taxon>Ascomycota</taxon>
        <taxon>Pezizomycotina</taxon>
        <taxon>Eurotiomycetes</taxon>
        <taxon>Eurotiomycetidae</taxon>
        <taxon>Eurotiales</taxon>
        <taxon>Aspergillaceae</taxon>
        <taxon>Penicillium</taxon>
    </lineage>
</organism>
<reference evidence="3" key="1">
    <citation type="submission" date="2022-11" db="EMBL/GenBank/DDBJ databases">
        <authorList>
            <person name="Petersen C."/>
        </authorList>
    </citation>
    <scope>NUCLEOTIDE SEQUENCE</scope>
    <source>
        <strain evidence="3">IBT 16849</strain>
    </source>
</reference>
<evidence type="ECO:0000313" key="4">
    <source>
        <dbReference type="Proteomes" id="UP001150879"/>
    </source>
</evidence>
<gene>
    <name evidence="3" type="ORF">N7472_001431</name>
</gene>
<keyword evidence="4" id="KW-1185">Reference proteome</keyword>
<evidence type="ECO:0000256" key="1">
    <source>
        <dbReference type="SAM" id="MobiDB-lite"/>
    </source>
</evidence>
<dbReference type="InterPro" id="IPR006073">
    <property type="entry name" value="GTP-bd"/>
</dbReference>
<reference evidence="3" key="2">
    <citation type="journal article" date="2023" name="IMA Fungus">
        <title>Comparative genomic study of the Penicillium genus elucidates a diverse pangenome and 15 lateral gene transfer events.</title>
        <authorList>
            <person name="Petersen C."/>
            <person name="Sorensen T."/>
            <person name="Nielsen M.R."/>
            <person name="Sondergaard T.E."/>
            <person name="Sorensen J.L."/>
            <person name="Fitzpatrick D.A."/>
            <person name="Frisvad J.C."/>
            <person name="Nielsen K.L."/>
        </authorList>
    </citation>
    <scope>NUCLEOTIDE SEQUENCE</scope>
    <source>
        <strain evidence="3">IBT 16849</strain>
    </source>
</reference>
<evidence type="ECO:0000259" key="2">
    <source>
        <dbReference type="Pfam" id="PF01926"/>
    </source>
</evidence>
<dbReference type="InterPro" id="IPR027417">
    <property type="entry name" value="P-loop_NTPase"/>
</dbReference>
<dbReference type="Gene3D" id="3.40.50.300">
    <property type="entry name" value="P-loop containing nucleotide triphosphate hydrolases"/>
    <property type="match status" value="1"/>
</dbReference>
<dbReference type="Proteomes" id="UP001150879">
    <property type="component" value="Unassembled WGS sequence"/>
</dbReference>
<feature type="region of interest" description="Disordered" evidence="1">
    <location>
        <begin position="443"/>
        <end position="468"/>
    </location>
</feature>
<dbReference type="SUPFAM" id="SSF52540">
    <property type="entry name" value="P-loop containing nucleoside triphosphate hydrolases"/>
    <property type="match status" value="1"/>
</dbReference>
<name>A0A9W9T6G8_9EURO</name>
<dbReference type="AlphaFoldDB" id="A0A9W9T6G8"/>
<evidence type="ECO:0000313" key="3">
    <source>
        <dbReference type="EMBL" id="KAJ5211292.1"/>
    </source>
</evidence>
<sequence length="535" mass="60707">MSVTGRRSSRQSQPSRDPRPNDICIAILGATGSGKSSFISKYSGKPVKISHNLNACTSTIDVYAYDLSPSRTVYLIDTPGFDDIKSDSEVLEELKTWLENSYRKHIRLNGIIYLHRITDIRMQASAKRNLMIFHELCGQDFLKKVILVTTMWDQISTTKGVKRENYLINEPAFWGFMLKKGSSLHRHDNTRNSAMEIVHRLAKIDMPATTELQAMEARKIKLSEDHPDTPTNIANQTSTNRNQGQLGEVELEVQMIEISKPIFGLERFEALNPSSGPVTHNKHVEFEDSDSSSSIENASVFSLPMSIPSTSSLDSGKEEINSLLIRQFANLLCEDGVLVSILSVGISNETIGYERMRNNFRRLLKHFANDLKTDIFSASHQDLRSFVNSYSTMITRELFAMTTTDKEGILKLHILDTDVASDETRLSHEMKVEFYLQNLRRGDIANPDEESDQDSVTEEAGEDEPYEGSLQNLDQMKHFILESAAYQIFRRRLEEFVQPSLYSREKRKYDYGGSVYVVKSDGQKCQTPLPNVFTP</sequence>
<feature type="region of interest" description="Disordered" evidence="1">
    <location>
        <begin position="1"/>
        <end position="21"/>
    </location>
</feature>